<feature type="compositionally biased region" description="Basic and acidic residues" evidence="1">
    <location>
        <begin position="75"/>
        <end position="88"/>
    </location>
</feature>
<evidence type="ECO:0000313" key="3">
    <source>
        <dbReference type="Proteomes" id="UP000297595"/>
    </source>
</evidence>
<proteinExistence type="predicted"/>
<sequence length="440" mass="47907">MADIASSLSIKGELSHQSVEDSSTPDQKTSSRIITISLSFDLVVKLTKPILILCSLFCPKQPSPEDHPDIPYSEHNVDTRSSCSDHHTSCPSSDQNIPAAMSTIENKSIDTTLTGIAAILNPLDNNEILEFYTTAYRNLGMKTEAADNLNSDGLKLGEYQPPSTPGVGWDLGPLLPGTPLVVLKYKSQIRVYGISKYYNKKKENVVLSVSPSTAGLDITTNINALAGTGDGQKRGWLYELEDKPIGRTVKEYSLEGDGSKVGKAKDVPLDGVGKNSNISAFYHKKGDRRYVVYQGSDNYTLRWKPLSSKAGEGDLFPVSFVGTTAMKRNTLQGWTTHAGCAIEDTAFLFYVGSETLTAQGVKEEYSKLYVIRTDFKSSGQETPEDLNLDVLKNGALSLVPTVNKEGTYDIVVFYMGAGDGDNRLLSNYVYPTDIPAPVKA</sequence>
<feature type="compositionally biased region" description="Polar residues" evidence="1">
    <location>
        <begin position="15"/>
        <end position="28"/>
    </location>
</feature>
<dbReference type="AlphaFoldDB" id="A0A7C8TXR9"/>
<evidence type="ECO:0000313" key="2">
    <source>
        <dbReference type="EMBL" id="TGJ64564.1"/>
    </source>
</evidence>
<comment type="caution">
    <text evidence="2">The sequence shown here is derived from an EMBL/GenBank/DDBJ whole genome shotgun (WGS) entry which is preliminary data.</text>
</comment>
<gene>
    <name evidence="2" type="ORF">EYR41_010611</name>
</gene>
<organism evidence="2 3">
    <name type="scientific">Orbilia oligospora</name>
    <name type="common">Nematode-trapping fungus</name>
    <name type="synonym">Arthrobotrys oligospora</name>
    <dbReference type="NCBI Taxonomy" id="2813651"/>
    <lineage>
        <taxon>Eukaryota</taxon>
        <taxon>Fungi</taxon>
        <taxon>Dikarya</taxon>
        <taxon>Ascomycota</taxon>
        <taxon>Pezizomycotina</taxon>
        <taxon>Orbiliomycetes</taxon>
        <taxon>Orbiliales</taxon>
        <taxon>Orbiliaceae</taxon>
        <taxon>Orbilia</taxon>
    </lineage>
</organism>
<dbReference type="EMBL" id="SOZJ01000007">
    <property type="protein sequence ID" value="TGJ64564.1"/>
    <property type="molecule type" value="Genomic_DNA"/>
</dbReference>
<accession>A0A7C8TXR9</accession>
<dbReference type="Proteomes" id="UP000297595">
    <property type="component" value="Unassembled WGS sequence"/>
</dbReference>
<name>A0A7C8TXR9_ORBOL</name>
<reference evidence="2 3" key="1">
    <citation type="submission" date="2019-03" db="EMBL/GenBank/DDBJ databases">
        <title>Nematode-trapping fungi genome.</title>
        <authorList>
            <person name="Vidal-Diez De Ulzurrun G."/>
        </authorList>
    </citation>
    <scope>NUCLEOTIDE SEQUENCE [LARGE SCALE GENOMIC DNA]</scope>
    <source>
        <strain evidence="2 3">TWF154</strain>
    </source>
</reference>
<protein>
    <submittedName>
        <fullName evidence="2">Uncharacterized protein</fullName>
    </submittedName>
</protein>
<evidence type="ECO:0000256" key="1">
    <source>
        <dbReference type="SAM" id="MobiDB-lite"/>
    </source>
</evidence>
<feature type="region of interest" description="Disordered" evidence="1">
    <location>
        <begin position="65"/>
        <end position="94"/>
    </location>
</feature>
<feature type="region of interest" description="Disordered" evidence="1">
    <location>
        <begin position="1"/>
        <end position="28"/>
    </location>
</feature>